<keyword evidence="2" id="KW-1185">Reference proteome</keyword>
<reference evidence="1" key="1">
    <citation type="submission" date="2022-02" db="EMBL/GenBank/DDBJ databases">
        <title>Plant Genome Project.</title>
        <authorList>
            <person name="Zhang R.-G."/>
        </authorList>
    </citation>
    <scope>NUCLEOTIDE SEQUENCE</scope>
    <source>
        <strain evidence="1">AT1</strain>
    </source>
</reference>
<name>A0ACC0QA38_RHOML</name>
<gene>
    <name evidence="1" type="ORF">RHMOL_Rhmol01G0341700</name>
</gene>
<proteinExistence type="predicted"/>
<protein>
    <submittedName>
        <fullName evidence="1">Uncharacterized protein</fullName>
    </submittedName>
</protein>
<accession>A0ACC0QA38</accession>
<dbReference type="Proteomes" id="UP001062846">
    <property type="component" value="Chromosome 1"/>
</dbReference>
<dbReference type="EMBL" id="CM046388">
    <property type="protein sequence ID" value="KAI8574276.1"/>
    <property type="molecule type" value="Genomic_DNA"/>
</dbReference>
<evidence type="ECO:0000313" key="2">
    <source>
        <dbReference type="Proteomes" id="UP001062846"/>
    </source>
</evidence>
<evidence type="ECO:0000313" key="1">
    <source>
        <dbReference type="EMBL" id="KAI8574276.1"/>
    </source>
</evidence>
<organism evidence="1 2">
    <name type="scientific">Rhododendron molle</name>
    <name type="common">Chinese azalea</name>
    <name type="synonym">Azalea mollis</name>
    <dbReference type="NCBI Taxonomy" id="49168"/>
    <lineage>
        <taxon>Eukaryota</taxon>
        <taxon>Viridiplantae</taxon>
        <taxon>Streptophyta</taxon>
        <taxon>Embryophyta</taxon>
        <taxon>Tracheophyta</taxon>
        <taxon>Spermatophyta</taxon>
        <taxon>Magnoliopsida</taxon>
        <taxon>eudicotyledons</taxon>
        <taxon>Gunneridae</taxon>
        <taxon>Pentapetalae</taxon>
        <taxon>asterids</taxon>
        <taxon>Ericales</taxon>
        <taxon>Ericaceae</taxon>
        <taxon>Ericoideae</taxon>
        <taxon>Rhodoreae</taxon>
        <taxon>Rhododendron</taxon>
    </lineage>
</organism>
<comment type="caution">
    <text evidence="1">The sequence shown here is derived from an EMBL/GenBank/DDBJ whole genome shotgun (WGS) entry which is preliminary data.</text>
</comment>
<sequence>MPGMAVPEVNKRLLGQLQEMGFPLAQATRALHFSDNSSIDAAVNWLFDHQNDPDIDQMPLVPVNIEIETSDPSSVAEEVNLKAQELRDRVRIKKENEEKKLEREREKERRRSGKELLEAKSNQEENERERNIALRKAEKEQEKKDRDRIRQKLQQDKTAEAPRSCTVSGGLLQEHQASKKHFIHSTFPTFPHHSLVKIVAQILFEIFSHLQFSLIPSALFSQAERRRMLGLPVEDPPPSIKSASNLMQQEKVPVKFAIVPTTELMVDCLRSLKRNHKDDGTKAMRAFQTLLIYVRNVAKNPDEEKFRKIRISNPAFQERVGNMKEGTEFLELCGFERVGGEFLFLPRDKVDMEVLKSAGTALNSAITNPFFGLLSK</sequence>